<dbReference type="UniPathway" id="UPA00988"/>
<dbReference type="InterPro" id="IPR056169">
    <property type="entry name" value="HB_ELP1"/>
</dbReference>
<dbReference type="GO" id="GO:0033588">
    <property type="term" value="C:elongator holoenzyme complex"/>
    <property type="evidence" value="ECO:0007669"/>
    <property type="project" value="InterPro"/>
</dbReference>
<comment type="caution">
    <text evidence="3">The sequence shown here is derived from an EMBL/GenBank/DDBJ whole genome shotgun (WGS) entry which is preliminary data.</text>
</comment>
<dbReference type="GO" id="GO:0000049">
    <property type="term" value="F:tRNA binding"/>
    <property type="evidence" value="ECO:0007669"/>
    <property type="project" value="TreeGrafter"/>
</dbReference>
<feature type="domain" description="ELP1 three-helical bundle" evidence="2">
    <location>
        <begin position="77"/>
        <end position="140"/>
    </location>
</feature>
<keyword evidence="4" id="KW-1185">Reference proteome</keyword>
<evidence type="ECO:0000259" key="2">
    <source>
        <dbReference type="Pfam" id="PF23936"/>
    </source>
</evidence>
<dbReference type="GO" id="GO:0002926">
    <property type="term" value="P:tRNA wobble base 5-methoxycarbonylmethyl-2-thiouridinylation"/>
    <property type="evidence" value="ECO:0007669"/>
    <property type="project" value="TreeGrafter"/>
</dbReference>
<dbReference type="InterPro" id="IPR006849">
    <property type="entry name" value="Elp1"/>
</dbReference>
<dbReference type="AlphaFoldDB" id="A0A8K0KI86"/>
<dbReference type="PANTHER" id="PTHR12747">
    <property type="entry name" value="ELONGATOR COMPLEX PROTEIN 1"/>
    <property type="match status" value="1"/>
</dbReference>
<dbReference type="Pfam" id="PF23936">
    <property type="entry name" value="HB_ELP1"/>
    <property type="match status" value="1"/>
</dbReference>
<sequence>MKTLTAHLHVFLECSRSQMSHLCRELSSELKERRKFSDAAFILNEYLKDYEECVAALTDGCLWEEAIRVSHQHDRLDLIETHVKPGIKDHCTSLITKLIDDFDSFKKYKTRLSVLRVEKLKAQQEKEEKENDKMVEEEAVDESKYFLPILTSYVMKKEDEDLISALKRVQSIK</sequence>
<evidence type="ECO:0000313" key="3">
    <source>
        <dbReference type="EMBL" id="KAG8235345.1"/>
    </source>
</evidence>
<dbReference type="OrthoDB" id="40048at2759"/>
<keyword evidence="1" id="KW-0175">Coiled coil</keyword>
<evidence type="ECO:0000256" key="1">
    <source>
        <dbReference type="SAM" id="Coils"/>
    </source>
</evidence>
<proteinExistence type="predicted"/>
<feature type="non-terminal residue" evidence="3">
    <location>
        <position position="173"/>
    </location>
</feature>
<dbReference type="PANTHER" id="PTHR12747:SF0">
    <property type="entry name" value="ELONGATOR COMPLEX PROTEIN 1"/>
    <property type="match status" value="1"/>
</dbReference>
<feature type="coiled-coil region" evidence="1">
    <location>
        <begin position="112"/>
        <end position="140"/>
    </location>
</feature>
<protein>
    <recommendedName>
        <fullName evidence="2">ELP1 three-helical bundle domain-containing protein</fullName>
    </recommendedName>
</protein>
<name>A0A8K0KI86_LADFU</name>
<evidence type="ECO:0000313" key="4">
    <source>
        <dbReference type="Proteomes" id="UP000792457"/>
    </source>
</evidence>
<organism evidence="3 4">
    <name type="scientific">Ladona fulva</name>
    <name type="common">Scarce chaser dragonfly</name>
    <name type="synonym">Libellula fulva</name>
    <dbReference type="NCBI Taxonomy" id="123851"/>
    <lineage>
        <taxon>Eukaryota</taxon>
        <taxon>Metazoa</taxon>
        <taxon>Ecdysozoa</taxon>
        <taxon>Arthropoda</taxon>
        <taxon>Hexapoda</taxon>
        <taxon>Insecta</taxon>
        <taxon>Pterygota</taxon>
        <taxon>Palaeoptera</taxon>
        <taxon>Odonata</taxon>
        <taxon>Epiprocta</taxon>
        <taxon>Anisoptera</taxon>
        <taxon>Libelluloidea</taxon>
        <taxon>Libellulidae</taxon>
        <taxon>Ladona</taxon>
    </lineage>
</organism>
<reference evidence="3" key="1">
    <citation type="submission" date="2013-04" db="EMBL/GenBank/DDBJ databases">
        <authorList>
            <person name="Qu J."/>
            <person name="Murali S.C."/>
            <person name="Bandaranaike D."/>
            <person name="Bellair M."/>
            <person name="Blankenburg K."/>
            <person name="Chao H."/>
            <person name="Dinh H."/>
            <person name="Doddapaneni H."/>
            <person name="Downs B."/>
            <person name="Dugan-Rocha S."/>
            <person name="Elkadiri S."/>
            <person name="Gnanaolivu R.D."/>
            <person name="Hernandez B."/>
            <person name="Javaid M."/>
            <person name="Jayaseelan J.C."/>
            <person name="Lee S."/>
            <person name="Li M."/>
            <person name="Ming W."/>
            <person name="Munidasa M."/>
            <person name="Muniz J."/>
            <person name="Nguyen L."/>
            <person name="Ongeri F."/>
            <person name="Osuji N."/>
            <person name="Pu L.-L."/>
            <person name="Puazo M."/>
            <person name="Qu C."/>
            <person name="Quiroz J."/>
            <person name="Raj R."/>
            <person name="Weissenberger G."/>
            <person name="Xin Y."/>
            <person name="Zou X."/>
            <person name="Han Y."/>
            <person name="Richards S."/>
            <person name="Worley K."/>
            <person name="Muzny D."/>
            <person name="Gibbs R."/>
        </authorList>
    </citation>
    <scope>NUCLEOTIDE SEQUENCE</scope>
    <source>
        <strain evidence="3">Sampled in the wild</strain>
    </source>
</reference>
<dbReference type="EMBL" id="KZ308900">
    <property type="protein sequence ID" value="KAG8235345.1"/>
    <property type="molecule type" value="Genomic_DNA"/>
</dbReference>
<dbReference type="Proteomes" id="UP000792457">
    <property type="component" value="Unassembled WGS sequence"/>
</dbReference>
<accession>A0A8K0KI86</accession>
<gene>
    <name evidence="3" type="ORF">J437_LFUL015854</name>
</gene>
<reference evidence="3" key="2">
    <citation type="submission" date="2017-10" db="EMBL/GenBank/DDBJ databases">
        <title>Ladona fulva Genome sequencing and assembly.</title>
        <authorList>
            <person name="Murali S."/>
            <person name="Richards S."/>
            <person name="Bandaranaike D."/>
            <person name="Bellair M."/>
            <person name="Blankenburg K."/>
            <person name="Chao H."/>
            <person name="Dinh H."/>
            <person name="Doddapaneni H."/>
            <person name="Dugan-Rocha S."/>
            <person name="Elkadiri S."/>
            <person name="Gnanaolivu R."/>
            <person name="Hernandez B."/>
            <person name="Skinner E."/>
            <person name="Javaid M."/>
            <person name="Lee S."/>
            <person name="Li M."/>
            <person name="Ming W."/>
            <person name="Munidasa M."/>
            <person name="Muniz J."/>
            <person name="Nguyen L."/>
            <person name="Hughes D."/>
            <person name="Osuji N."/>
            <person name="Pu L.-L."/>
            <person name="Puazo M."/>
            <person name="Qu C."/>
            <person name="Quiroz J."/>
            <person name="Raj R."/>
            <person name="Weissenberger G."/>
            <person name="Xin Y."/>
            <person name="Zou X."/>
            <person name="Han Y."/>
            <person name="Worley K."/>
            <person name="Muzny D."/>
            <person name="Gibbs R."/>
        </authorList>
    </citation>
    <scope>NUCLEOTIDE SEQUENCE</scope>
    <source>
        <strain evidence="3">Sampled in the wild</strain>
    </source>
</reference>
<dbReference type="GO" id="GO:0005829">
    <property type="term" value="C:cytosol"/>
    <property type="evidence" value="ECO:0007669"/>
    <property type="project" value="TreeGrafter"/>
</dbReference>